<feature type="non-terminal residue" evidence="1">
    <location>
        <position position="47"/>
    </location>
</feature>
<proteinExistence type="predicted"/>
<comment type="caution">
    <text evidence="1">The sequence shown here is derived from an EMBL/GenBank/DDBJ whole genome shotgun (WGS) entry which is preliminary data.</text>
</comment>
<evidence type="ECO:0000313" key="2">
    <source>
        <dbReference type="Proteomes" id="UP001562425"/>
    </source>
</evidence>
<evidence type="ECO:0000313" key="1">
    <source>
        <dbReference type="EMBL" id="KAL1403245.1"/>
    </source>
</evidence>
<dbReference type="AlphaFoldDB" id="A0ABD1DU59"/>
<dbReference type="EMBL" id="JBEHCU010001841">
    <property type="protein sequence ID" value="KAL1403245.1"/>
    <property type="molecule type" value="Genomic_DNA"/>
</dbReference>
<name>A0ABD1DU59_CULPP</name>
<dbReference type="Proteomes" id="UP001562425">
    <property type="component" value="Unassembled WGS sequence"/>
</dbReference>
<sequence length="47" mass="5464">MRRFKGKLPGLSTRDQTVIAILFPVFDLRLISSVFLKTNPPIHQQWP</sequence>
<keyword evidence="2" id="KW-1185">Reference proteome</keyword>
<protein>
    <submittedName>
        <fullName evidence="1">Uncharacterized protein</fullName>
    </submittedName>
</protein>
<gene>
    <name evidence="1" type="ORF">pipiens_019447</name>
</gene>
<accession>A0ABD1DU59</accession>
<organism evidence="1 2">
    <name type="scientific">Culex pipiens pipiens</name>
    <name type="common">Northern house mosquito</name>
    <dbReference type="NCBI Taxonomy" id="38569"/>
    <lineage>
        <taxon>Eukaryota</taxon>
        <taxon>Metazoa</taxon>
        <taxon>Ecdysozoa</taxon>
        <taxon>Arthropoda</taxon>
        <taxon>Hexapoda</taxon>
        <taxon>Insecta</taxon>
        <taxon>Pterygota</taxon>
        <taxon>Neoptera</taxon>
        <taxon>Endopterygota</taxon>
        <taxon>Diptera</taxon>
        <taxon>Nematocera</taxon>
        <taxon>Culicoidea</taxon>
        <taxon>Culicidae</taxon>
        <taxon>Culicinae</taxon>
        <taxon>Culicini</taxon>
        <taxon>Culex</taxon>
        <taxon>Culex</taxon>
    </lineage>
</organism>
<reference evidence="1 2" key="1">
    <citation type="submission" date="2024-05" db="EMBL/GenBank/DDBJ databases">
        <title>Culex pipiens pipiens assembly and annotation.</title>
        <authorList>
            <person name="Alout H."/>
            <person name="Durand T."/>
        </authorList>
    </citation>
    <scope>NUCLEOTIDE SEQUENCE [LARGE SCALE GENOMIC DNA]</scope>
    <source>
        <strain evidence="1">HA-2024</strain>
        <tissue evidence="1">Whole body</tissue>
    </source>
</reference>